<dbReference type="Proteomes" id="UP000730739">
    <property type="component" value="Unassembled WGS sequence"/>
</dbReference>
<keyword evidence="4" id="KW-1185">Reference proteome</keyword>
<evidence type="ECO:0000256" key="2">
    <source>
        <dbReference type="SAM" id="MobiDB-lite"/>
    </source>
</evidence>
<evidence type="ECO:0000313" key="3">
    <source>
        <dbReference type="EMBL" id="MBP2236439.1"/>
    </source>
</evidence>
<protein>
    <submittedName>
        <fullName evidence="3">Crotonobetainyl-CoA:carnitine CoA-transferase CaiB-like acyl-CoA transferase</fullName>
    </submittedName>
</protein>
<keyword evidence="1" id="KW-0808">Transferase</keyword>
<feature type="region of interest" description="Disordered" evidence="2">
    <location>
        <begin position="217"/>
        <end position="236"/>
    </location>
</feature>
<dbReference type="Pfam" id="PF02515">
    <property type="entry name" value="CoA_transf_3"/>
    <property type="match status" value="1"/>
</dbReference>
<feature type="compositionally biased region" description="Polar residues" evidence="2">
    <location>
        <begin position="225"/>
        <end position="236"/>
    </location>
</feature>
<dbReference type="Gene3D" id="3.30.1540.10">
    <property type="entry name" value="formyl-coa transferase, domain 3"/>
    <property type="match status" value="1"/>
</dbReference>
<dbReference type="SUPFAM" id="SSF89796">
    <property type="entry name" value="CoA-transferase family III (CaiB/BaiF)"/>
    <property type="match status" value="1"/>
</dbReference>
<dbReference type="Gene3D" id="3.40.50.10540">
    <property type="entry name" value="Crotonobetainyl-coa:carnitine coa-transferase, domain 1"/>
    <property type="match status" value="1"/>
</dbReference>
<dbReference type="InterPro" id="IPR044855">
    <property type="entry name" value="CoA-Trfase_III_dom3_sf"/>
</dbReference>
<proteinExistence type="predicted"/>
<organism evidence="3 4">
    <name type="scientific">Sinorhizobium kostiense</name>
    <dbReference type="NCBI Taxonomy" id="76747"/>
    <lineage>
        <taxon>Bacteria</taxon>
        <taxon>Pseudomonadati</taxon>
        <taxon>Pseudomonadota</taxon>
        <taxon>Alphaproteobacteria</taxon>
        <taxon>Hyphomicrobiales</taxon>
        <taxon>Rhizobiaceae</taxon>
        <taxon>Sinorhizobium/Ensifer group</taxon>
        <taxon>Sinorhizobium</taxon>
    </lineage>
</organism>
<evidence type="ECO:0000256" key="1">
    <source>
        <dbReference type="ARBA" id="ARBA00022679"/>
    </source>
</evidence>
<sequence>MTRAALTGVKVLDLSRLVAGNMATLQLADFGADVIKVEQPKVGDPLRQWRKGNLDLWWREYGRNKRSLALNIKTQRGQELLLSLVRRADILVENFVPGKLEELGLPHCRFLIENSRLVILSISAWGQDGPYRNRPGFGTLVEATSGLASMLGFADGPPTLPPIPMADMITGIYGAFSALTALRHRDATGEGQIIDLSLLEAIYSVLGPVAAEYERTGRYPKRNGNRSTNSSPRNTYATSDGKWIALSASTPKMAEKLFQLTGLGDLLDDERFATNEARVRNGDETDRIVAEALGKFTLDELMRRFDEAGVAGAPVYEVPDFVTDPHVKARGILAEFDDPELGAYRMHAPLPRMSATPGRIRAQGPRLGEHSAAILEESLGLTPQEILSLAREGVVGQ</sequence>
<name>A0ABS4R0K5_9HYPH</name>
<comment type="caution">
    <text evidence="3">The sequence shown here is derived from an EMBL/GenBank/DDBJ whole genome shotgun (WGS) entry which is preliminary data.</text>
</comment>
<dbReference type="PANTHER" id="PTHR48207">
    <property type="entry name" value="SUCCINATE--HYDROXYMETHYLGLUTARATE COA-TRANSFERASE"/>
    <property type="match status" value="1"/>
</dbReference>
<evidence type="ECO:0000313" key="4">
    <source>
        <dbReference type="Proteomes" id="UP000730739"/>
    </source>
</evidence>
<dbReference type="RefSeq" id="WP_028002755.1">
    <property type="nucleotide sequence ID" value="NZ_JAGILA010000003.1"/>
</dbReference>
<dbReference type="PANTHER" id="PTHR48207:SF3">
    <property type="entry name" value="SUCCINATE--HYDROXYMETHYLGLUTARATE COA-TRANSFERASE"/>
    <property type="match status" value="1"/>
</dbReference>
<dbReference type="InterPro" id="IPR023606">
    <property type="entry name" value="CoA-Trfase_III_dom_1_sf"/>
</dbReference>
<gene>
    <name evidence="3" type="ORF">J2Z31_002953</name>
</gene>
<dbReference type="InterPro" id="IPR003673">
    <property type="entry name" value="CoA-Trfase_fam_III"/>
</dbReference>
<accession>A0ABS4R0K5</accession>
<dbReference type="InterPro" id="IPR050483">
    <property type="entry name" value="CoA-transferase_III_domain"/>
</dbReference>
<reference evidence="3 4" key="1">
    <citation type="submission" date="2021-03" db="EMBL/GenBank/DDBJ databases">
        <title>Genomic Encyclopedia of Type Strains, Phase IV (KMG-IV): sequencing the most valuable type-strain genomes for metagenomic binning, comparative biology and taxonomic classification.</title>
        <authorList>
            <person name="Goeker M."/>
        </authorList>
    </citation>
    <scope>NUCLEOTIDE SEQUENCE [LARGE SCALE GENOMIC DNA]</scope>
    <source>
        <strain evidence="3 4">DSM 13372</strain>
    </source>
</reference>
<dbReference type="EMBL" id="JAGILA010000003">
    <property type="protein sequence ID" value="MBP2236439.1"/>
    <property type="molecule type" value="Genomic_DNA"/>
</dbReference>